<dbReference type="PANTHER" id="PTHR43877">
    <property type="entry name" value="AMINOALKYLPHOSPHONATE N-ACETYLTRANSFERASE-RELATED-RELATED"/>
    <property type="match status" value="1"/>
</dbReference>
<gene>
    <name evidence="4" type="ORF">ACFFRI_17400</name>
</gene>
<proteinExistence type="predicted"/>
<evidence type="ECO:0000259" key="3">
    <source>
        <dbReference type="PROSITE" id="PS51186"/>
    </source>
</evidence>
<dbReference type="SUPFAM" id="SSF55729">
    <property type="entry name" value="Acyl-CoA N-acyltransferases (Nat)"/>
    <property type="match status" value="1"/>
</dbReference>
<protein>
    <submittedName>
        <fullName evidence="4">GNAT family N-acetyltransferase</fullName>
        <ecNumber evidence="4">2.3.-.-</ecNumber>
    </submittedName>
</protein>
<dbReference type="InterPro" id="IPR016181">
    <property type="entry name" value="Acyl_CoA_acyltransferase"/>
</dbReference>
<feature type="domain" description="N-acetyltransferase" evidence="3">
    <location>
        <begin position="3"/>
        <end position="154"/>
    </location>
</feature>
<keyword evidence="5" id="KW-1185">Reference proteome</keyword>
<evidence type="ECO:0000256" key="1">
    <source>
        <dbReference type="ARBA" id="ARBA00022679"/>
    </source>
</evidence>
<keyword evidence="2 4" id="KW-0012">Acyltransferase</keyword>
<dbReference type="InterPro" id="IPR000182">
    <property type="entry name" value="GNAT_dom"/>
</dbReference>
<dbReference type="Proteomes" id="UP001589750">
    <property type="component" value="Unassembled WGS sequence"/>
</dbReference>
<dbReference type="RefSeq" id="WP_140009982.1">
    <property type="nucleotide sequence ID" value="NZ_JBHMDG010000026.1"/>
</dbReference>
<dbReference type="Pfam" id="PF00583">
    <property type="entry name" value="Acetyltransf_1"/>
    <property type="match status" value="1"/>
</dbReference>
<evidence type="ECO:0000256" key="2">
    <source>
        <dbReference type="ARBA" id="ARBA00023315"/>
    </source>
</evidence>
<dbReference type="CDD" id="cd04301">
    <property type="entry name" value="NAT_SF"/>
    <property type="match status" value="1"/>
</dbReference>
<organism evidence="4 5">
    <name type="scientific">Nocardioides plantarum</name>
    <dbReference type="NCBI Taxonomy" id="29299"/>
    <lineage>
        <taxon>Bacteria</taxon>
        <taxon>Bacillati</taxon>
        <taxon>Actinomycetota</taxon>
        <taxon>Actinomycetes</taxon>
        <taxon>Propionibacteriales</taxon>
        <taxon>Nocardioidaceae</taxon>
        <taxon>Nocardioides</taxon>
    </lineage>
</organism>
<reference evidence="4 5" key="1">
    <citation type="submission" date="2024-09" db="EMBL/GenBank/DDBJ databases">
        <authorList>
            <person name="Sun Q."/>
            <person name="Mori K."/>
        </authorList>
    </citation>
    <scope>NUCLEOTIDE SEQUENCE [LARGE SCALE GENOMIC DNA]</scope>
    <source>
        <strain evidence="4 5">JCM 9626</strain>
    </source>
</reference>
<name>A0ABV5KDM1_9ACTN</name>
<dbReference type="GO" id="GO:0016746">
    <property type="term" value="F:acyltransferase activity"/>
    <property type="evidence" value="ECO:0007669"/>
    <property type="project" value="UniProtKB-KW"/>
</dbReference>
<dbReference type="Gene3D" id="3.40.630.30">
    <property type="match status" value="1"/>
</dbReference>
<sequence>MRIEPDDLTSAAVVAFLEAHVAQLRATSPPGSSHALDLAGLRARDVSFWSAYDGGDLVGCVALKRLTGPPDGHAELKSMRTAPDRLGQGIGARLLTFALEQARDAGFTRVSLETGSQDFFAPAHRLYARHDFVACEPFAGYRPDPSSRFMTRTL</sequence>
<dbReference type="EMBL" id="JBHMDG010000026">
    <property type="protein sequence ID" value="MFB9314838.1"/>
    <property type="molecule type" value="Genomic_DNA"/>
</dbReference>
<dbReference type="InterPro" id="IPR050832">
    <property type="entry name" value="Bact_Acetyltransf"/>
</dbReference>
<evidence type="ECO:0000313" key="4">
    <source>
        <dbReference type="EMBL" id="MFB9314838.1"/>
    </source>
</evidence>
<dbReference type="EC" id="2.3.-.-" evidence="4"/>
<evidence type="ECO:0000313" key="5">
    <source>
        <dbReference type="Proteomes" id="UP001589750"/>
    </source>
</evidence>
<comment type="caution">
    <text evidence="4">The sequence shown here is derived from an EMBL/GenBank/DDBJ whole genome shotgun (WGS) entry which is preliminary data.</text>
</comment>
<keyword evidence="1 4" id="KW-0808">Transferase</keyword>
<accession>A0ABV5KDM1</accession>
<dbReference type="PROSITE" id="PS51186">
    <property type="entry name" value="GNAT"/>
    <property type="match status" value="1"/>
</dbReference>
<dbReference type="PANTHER" id="PTHR43877:SF5">
    <property type="entry name" value="BLL8307 PROTEIN"/>
    <property type="match status" value="1"/>
</dbReference>